<dbReference type="AlphaFoldDB" id="A0A7M7NC74"/>
<evidence type="ECO:0000259" key="6">
    <source>
        <dbReference type="PROSITE" id="PS51465"/>
    </source>
</evidence>
<evidence type="ECO:0000313" key="7">
    <source>
        <dbReference type="EnsemblMetazoa" id="XP_030834244"/>
    </source>
</evidence>
<dbReference type="OrthoDB" id="6127264at2759"/>
<reference evidence="8" key="1">
    <citation type="submission" date="2015-02" db="EMBL/GenBank/DDBJ databases">
        <title>Genome sequencing for Strongylocentrotus purpuratus.</title>
        <authorList>
            <person name="Murali S."/>
            <person name="Liu Y."/>
            <person name="Vee V."/>
            <person name="English A."/>
            <person name="Wang M."/>
            <person name="Skinner E."/>
            <person name="Han Y."/>
            <person name="Muzny D.M."/>
            <person name="Worley K.C."/>
            <person name="Gibbs R.A."/>
        </authorList>
    </citation>
    <scope>NUCLEOTIDE SEQUENCE</scope>
</reference>
<dbReference type="RefSeq" id="XP_030834244.1">
    <property type="nucleotide sequence ID" value="XM_030978384.1"/>
</dbReference>
<dbReference type="GeneID" id="589704"/>
<dbReference type="SUPFAM" id="SSF100895">
    <property type="entry name" value="Kazal-type serine protease inhibitors"/>
    <property type="match status" value="1"/>
</dbReference>
<feature type="domain" description="Sushi" evidence="5">
    <location>
        <begin position="1"/>
        <end position="49"/>
    </location>
</feature>
<dbReference type="EnsemblMetazoa" id="XM_030978384">
    <property type="protein sequence ID" value="XP_030834244"/>
    <property type="gene ID" value="LOC589704"/>
</dbReference>
<keyword evidence="1" id="KW-0732">Signal</keyword>
<protein>
    <submittedName>
        <fullName evidence="7">Uncharacterized protein</fullName>
    </submittedName>
</protein>
<dbReference type="CDD" id="cd00033">
    <property type="entry name" value="CCP"/>
    <property type="match status" value="1"/>
</dbReference>
<reference evidence="7" key="2">
    <citation type="submission" date="2021-01" db="UniProtKB">
        <authorList>
            <consortium name="EnsemblMetazoa"/>
        </authorList>
    </citation>
    <scope>IDENTIFICATION</scope>
</reference>
<dbReference type="Pfam" id="PF00084">
    <property type="entry name" value="Sushi"/>
    <property type="match status" value="1"/>
</dbReference>
<evidence type="ECO:0000256" key="4">
    <source>
        <dbReference type="PROSITE-ProRule" id="PRU00302"/>
    </source>
</evidence>
<keyword evidence="3" id="KW-0325">Glycoprotein</keyword>
<dbReference type="PANTHER" id="PTHR13866:SF14">
    <property type="entry name" value="BM-40"/>
    <property type="match status" value="1"/>
</dbReference>
<evidence type="ECO:0000256" key="1">
    <source>
        <dbReference type="ARBA" id="ARBA00022729"/>
    </source>
</evidence>
<dbReference type="PROSITE" id="PS51465">
    <property type="entry name" value="KAZAL_2"/>
    <property type="match status" value="1"/>
</dbReference>
<dbReference type="PANTHER" id="PTHR13866">
    <property type="entry name" value="SPARC OSTEONECTIN"/>
    <property type="match status" value="1"/>
</dbReference>
<evidence type="ECO:0000256" key="3">
    <source>
        <dbReference type="ARBA" id="ARBA00023180"/>
    </source>
</evidence>
<keyword evidence="8" id="KW-1185">Reference proteome</keyword>
<dbReference type="InterPro" id="IPR002350">
    <property type="entry name" value="Kazal_dom"/>
</dbReference>
<evidence type="ECO:0000256" key="2">
    <source>
        <dbReference type="ARBA" id="ARBA00023157"/>
    </source>
</evidence>
<dbReference type="Gene3D" id="2.10.70.10">
    <property type="entry name" value="Complement Module, domain 1"/>
    <property type="match status" value="1"/>
</dbReference>
<keyword evidence="2" id="KW-1015">Disulfide bond</keyword>
<accession>A0A7M7NC74</accession>
<feature type="domain" description="Kazal-like" evidence="6">
    <location>
        <begin position="79"/>
        <end position="129"/>
    </location>
</feature>
<dbReference type="InterPro" id="IPR036058">
    <property type="entry name" value="Kazal_dom_sf"/>
</dbReference>
<name>A0A7M7NC74_STRPU</name>
<comment type="caution">
    <text evidence="4">Lacks conserved residue(s) required for the propagation of feature annotation.</text>
</comment>
<sequence length="156" mass="16808">MEGVYGYGREIGDERLFYCRGGYVLRGDTNNLRCLESGKWSDPLPTCEAVVHHVSSCANVSCESWQRCEATGPNTTVCGCINPASCLTSGPTVCGTNGDYYRSECHLKAHACLQDLQLDIAENDHGCINGVPDEGLAIQPTADDSPVVFSSFSSFD</sequence>
<dbReference type="SMART" id="SM00280">
    <property type="entry name" value="KAZAL"/>
    <property type="match status" value="1"/>
</dbReference>
<keyword evidence="4" id="KW-0768">Sushi</keyword>
<organism evidence="7 8">
    <name type="scientific">Strongylocentrotus purpuratus</name>
    <name type="common">Purple sea urchin</name>
    <dbReference type="NCBI Taxonomy" id="7668"/>
    <lineage>
        <taxon>Eukaryota</taxon>
        <taxon>Metazoa</taxon>
        <taxon>Echinodermata</taxon>
        <taxon>Eleutherozoa</taxon>
        <taxon>Echinozoa</taxon>
        <taxon>Echinoidea</taxon>
        <taxon>Euechinoidea</taxon>
        <taxon>Echinacea</taxon>
        <taxon>Camarodonta</taxon>
        <taxon>Echinidea</taxon>
        <taxon>Strongylocentrotidae</taxon>
        <taxon>Strongylocentrotus</taxon>
    </lineage>
</organism>
<dbReference type="KEGG" id="spu:589704"/>
<dbReference type="InterPro" id="IPR000436">
    <property type="entry name" value="Sushi_SCR_CCP_dom"/>
</dbReference>
<dbReference type="SUPFAM" id="SSF57535">
    <property type="entry name" value="Complement control module/SCR domain"/>
    <property type="match status" value="1"/>
</dbReference>
<dbReference type="Proteomes" id="UP000007110">
    <property type="component" value="Unassembled WGS sequence"/>
</dbReference>
<dbReference type="Pfam" id="PF07648">
    <property type="entry name" value="Kazal_2"/>
    <property type="match status" value="1"/>
</dbReference>
<dbReference type="Gene3D" id="3.30.60.30">
    <property type="match status" value="1"/>
</dbReference>
<dbReference type="InterPro" id="IPR035976">
    <property type="entry name" value="Sushi/SCR/CCP_sf"/>
</dbReference>
<dbReference type="CDD" id="cd00104">
    <property type="entry name" value="KAZAL_FS"/>
    <property type="match status" value="1"/>
</dbReference>
<dbReference type="InParanoid" id="A0A7M7NC74"/>
<dbReference type="PROSITE" id="PS50923">
    <property type="entry name" value="SUSHI"/>
    <property type="match status" value="1"/>
</dbReference>
<proteinExistence type="predicted"/>
<evidence type="ECO:0000259" key="5">
    <source>
        <dbReference type="PROSITE" id="PS50923"/>
    </source>
</evidence>
<evidence type="ECO:0000313" key="8">
    <source>
        <dbReference type="Proteomes" id="UP000007110"/>
    </source>
</evidence>